<dbReference type="EMBL" id="NHRY01000249">
    <property type="protein sequence ID" value="PPQ28107.1"/>
    <property type="molecule type" value="Genomic_DNA"/>
</dbReference>
<dbReference type="Proteomes" id="UP000239724">
    <property type="component" value="Unassembled WGS sequence"/>
</dbReference>
<reference evidence="3 4" key="1">
    <citation type="journal article" date="2018" name="Arch. Microbiol.">
        <title>New insights into the metabolic potential of the phototrophic purple bacterium Rhodopila globiformis DSM 161(T) from its draft genome sequence and evidence for a vanadium-dependent nitrogenase.</title>
        <authorList>
            <person name="Imhoff J.F."/>
            <person name="Rahn T."/>
            <person name="Kunzel S."/>
            <person name="Neulinger S.C."/>
        </authorList>
    </citation>
    <scope>NUCLEOTIDE SEQUENCE [LARGE SCALE GENOMIC DNA]</scope>
    <source>
        <strain evidence="3 4">DSM 161</strain>
    </source>
</reference>
<dbReference type="PANTHER" id="PTHR30189">
    <property type="entry name" value="LPS-ASSEMBLY PROTEIN"/>
    <property type="match status" value="1"/>
</dbReference>
<dbReference type="HAMAP" id="MF_01411">
    <property type="entry name" value="LPS_assembly_LptD"/>
    <property type="match status" value="1"/>
</dbReference>
<dbReference type="InterPro" id="IPR050218">
    <property type="entry name" value="LptD"/>
</dbReference>
<gene>
    <name evidence="1" type="primary">lptD</name>
    <name evidence="3" type="ORF">CCS01_25295</name>
</gene>
<keyword evidence="1" id="KW-0732">Signal</keyword>
<dbReference type="GO" id="GO:0015920">
    <property type="term" value="P:lipopolysaccharide transport"/>
    <property type="evidence" value="ECO:0007669"/>
    <property type="project" value="InterPro"/>
</dbReference>
<feature type="signal peptide" evidence="1">
    <location>
        <begin position="1"/>
        <end position="31"/>
    </location>
</feature>
<dbReference type="Pfam" id="PF04453">
    <property type="entry name" value="LptD"/>
    <property type="match status" value="1"/>
</dbReference>
<feature type="domain" description="LptD C-terminal" evidence="2">
    <location>
        <begin position="296"/>
        <end position="648"/>
    </location>
</feature>
<comment type="caution">
    <text evidence="1">Lacks conserved residue(s) required for the propagation of feature annotation.</text>
</comment>
<organism evidence="3 4">
    <name type="scientific">Rhodopila globiformis</name>
    <name type="common">Rhodopseudomonas globiformis</name>
    <dbReference type="NCBI Taxonomy" id="1071"/>
    <lineage>
        <taxon>Bacteria</taxon>
        <taxon>Pseudomonadati</taxon>
        <taxon>Pseudomonadota</taxon>
        <taxon>Alphaproteobacteria</taxon>
        <taxon>Acetobacterales</taxon>
        <taxon>Acetobacteraceae</taxon>
        <taxon>Rhodopila</taxon>
    </lineage>
</organism>
<comment type="subunit">
    <text evidence="1">Component of the lipopolysaccharide transport and assembly complex.</text>
</comment>
<name>A0A2S6N0F2_RHOGL</name>
<keyword evidence="1" id="KW-0998">Cell outer membrane</keyword>
<evidence type="ECO:0000256" key="1">
    <source>
        <dbReference type="HAMAP-Rule" id="MF_01411"/>
    </source>
</evidence>
<dbReference type="Gene3D" id="2.60.450.10">
    <property type="entry name" value="Lipopolysaccharide (LPS) transport protein A like domain"/>
    <property type="match status" value="1"/>
</dbReference>
<dbReference type="GO" id="GO:0043165">
    <property type="term" value="P:Gram-negative-bacterium-type cell outer membrane assembly"/>
    <property type="evidence" value="ECO:0007669"/>
    <property type="project" value="UniProtKB-UniRule"/>
</dbReference>
<evidence type="ECO:0000259" key="2">
    <source>
        <dbReference type="Pfam" id="PF04453"/>
    </source>
</evidence>
<dbReference type="InterPro" id="IPR007543">
    <property type="entry name" value="LptD_C"/>
</dbReference>
<proteinExistence type="inferred from homology"/>
<comment type="caution">
    <text evidence="3">The sequence shown here is derived from an EMBL/GenBank/DDBJ whole genome shotgun (WGS) entry which is preliminary data.</text>
</comment>
<dbReference type="InterPro" id="IPR020889">
    <property type="entry name" value="LipoPS_assembly_LptD"/>
</dbReference>
<dbReference type="GO" id="GO:1990351">
    <property type="term" value="C:transporter complex"/>
    <property type="evidence" value="ECO:0007669"/>
    <property type="project" value="TreeGrafter"/>
</dbReference>
<keyword evidence="4" id="KW-1185">Reference proteome</keyword>
<comment type="subcellular location">
    <subcellularLocation>
        <location evidence="1">Cell outer membrane</location>
    </subcellularLocation>
</comment>
<comment type="similarity">
    <text evidence="1">Belongs to the LptD family.</text>
</comment>
<dbReference type="GO" id="GO:0009279">
    <property type="term" value="C:cell outer membrane"/>
    <property type="evidence" value="ECO:0007669"/>
    <property type="project" value="UniProtKB-SubCell"/>
</dbReference>
<accession>A0A2S6N0F2</accession>
<feature type="chain" id="PRO_5018341668" description="LPS-assembly protein LptD" evidence="1">
    <location>
        <begin position="32"/>
        <end position="746"/>
    </location>
</feature>
<keyword evidence="1" id="KW-0472">Membrane</keyword>
<evidence type="ECO:0000313" key="4">
    <source>
        <dbReference type="Proteomes" id="UP000239724"/>
    </source>
</evidence>
<dbReference type="AlphaFoldDB" id="A0A2S6N0F2"/>
<evidence type="ECO:0000313" key="3">
    <source>
        <dbReference type="EMBL" id="PPQ28107.1"/>
    </source>
</evidence>
<sequence precursor="true">MDDLHRPRQGRLRCLTIALLGVGAVPTAAFAQFGSLTAPHSGGQVRTDQPVTFSADSIEYDKEHNLVIASGHVEAWQNGHVLRADRITFDRNTGVAAATGHVVLLEPDGEVMFADYAEMRNNMSDGILKDVRALLQQNGKMAANGAQRTGGQINELSKAVYSTCNVCAKHPDRPLLWQIRADSIVEDMEHKKIEYHDAELQMFGIPVAYFPYFWNADPSVRRQSGLLPPLMGSATGLGAFYGQPWYQVIDDQSDATFIPMITTQAGPQIDVEYRRRFNDGTFLANVSTGYLDGSMQGTLATRGQFNYDDTWRWGFDVNRASSSNYVNYFHQTEALNGDLNILSSQIYLEGFGQGSYTRLDTKFYQGLTNAINSSSLPTVLPRYEYSYFGLPDSLGGRFSMSTQNFNVIRSDGTNTRRAALTMDWERPFIGMLGDLWKITLHGDAAAYNAADFNLLPNWAPTAYIQSARALPQAALDFRWPFMRDSGAWGSQLIEPHVQLILAPQVGDSQNRLYPNEDSLDFEFTDANLFGFNRFAGIDRLEGGPRANVALHGAWYLGGTTFDGLIGQSYRTNKDNAFPEASGLHDQVSDVVARATITPTRWLDLTYRTRLRNTDLATRFVDAVATVGVPKLSVSAGYLYTNFDPYYFYDQPPPPPPGNPYYVPRNEITMTASSNWGTYRFTGFLRRDLQTGQMVAAGGDAIYEDECFIFDLRAFRRYTSLNGDSGATAVLFLLTFKTIGQFGYRAM</sequence>
<dbReference type="PANTHER" id="PTHR30189:SF1">
    <property type="entry name" value="LPS-ASSEMBLY PROTEIN LPTD"/>
    <property type="match status" value="1"/>
</dbReference>
<comment type="function">
    <text evidence="1">Involved in the assembly of lipopolysaccharide (LPS) at the surface of the outer membrane.</text>
</comment>
<protein>
    <recommendedName>
        <fullName evidence="1">LPS-assembly protein LptD</fullName>
    </recommendedName>
</protein>